<feature type="domain" description="HTH iclR-type" evidence="4">
    <location>
        <begin position="11"/>
        <end position="70"/>
    </location>
</feature>
<evidence type="ECO:0000313" key="6">
    <source>
        <dbReference type="EMBL" id="MST31163.1"/>
    </source>
</evidence>
<evidence type="ECO:0000259" key="5">
    <source>
        <dbReference type="PROSITE" id="PS51078"/>
    </source>
</evidence>
<dbReference type="SUPFAM" id="SSF55781">
    <property type="entry name" value="GAF domain-like"/>
    <property type="match status" value="1"/>
</dbReference>
<dbReference type="Pfam" id="PF01614">
    <property type="entry name" value="IclR_C"/>
    <property type="match status" value="1"/>
</dbReference>
<dbReference type="InterPro" id="IPR005471">
    <property type="entry name" value="Tscrpt_reg_IclR_N"/>
</dbReference>
<dbReference type="Gene3D" id="3.30.450.40">
    <property type="match status" value="1"/>
</dbReference>
<dbReference type="NCBIfam" id="TIGR02431">
    <property type="entry name" value="pcaR_pcaU"/>
    <property type="match status" value="1"/>
</dbReference>
<proteinExistence type="predicted"/>
<dbReference type="InterPro" id="IPR029016">
    <property type="entry name" value="GAF-like_dom_sf"/>
</dbReference>
<keyword evidence="7" id="KW-1185">Reference proteome</keyword>
<dbReference type="SMART" id="SM00346">
    <property type="entry name" value="HTH_ICLR"/>
    <property type="match status" value="1"/>
</dbReference>
<evidence type="ECO:0000256" key="1">
    <source>
        <dbReference type="ARBA" id="ARBA00023015"/>
    </source>
</evidence>
<dbReference type="InterPro" id="IPR050707">
    <property type="entry name" value="HTH_MetabolicPath_Reg"/>
</dbReference>
<accession>A0ABW9QRY8</accession>
<evidence type="ECO:0000259" key="4">
    <source>
        <dbReference type="PROSITE" id="PS51077"/>
    </source>
</evidence>
<dbReference type="InterPro" id="IPR012794">
    <property type="entry name" value="PcaR_PcaU"/>
</dbReference>
<dbReference type="InterPro" id="IPR036390">
    <property type="entry name" value="WH_DNA-bd_sf"/>
</dbReference>
<dbReference type="Pfam" id="PF09339">
    <property type="entry name" value="HTH_IclR"/>
    <property type="match status" value="1"/>
</dbReference>
<name>A0ABW9QRY8_9ACTN</name>
<dbReference type="PROSITE" id="PS51077">
    <property type="entry name" value="HTH_ICLR"/>
    <property type="match status" value="1"/>
</dbReference>
<evidence type="ECO:0000313" key="7">
    <source>
        <dbReference type="Proteomes" id="UP000437736"/>
    </source>
</evidence>
<gene>
    <name evidence="6" type="ORF">GHK86_00260</name>
</gene>
<sequence>MAEEPRRPEHVQSFARGLAVIRAFGERPELTLSDVARATGLTRAAARRFLLTLVDLGYVRSDGRTFALRPRVLELGYAYLSTLGLDDVAAPHMEQLVASIRESSSISVLDGDDIVYVVRVPTSRIMTVTIAVGTRFPAYPTSMGRVLLAALPPAALDAYLERVEPVALTRRTVTDRAALRAVLGEVAAKGYALVDQELEDGLRSVAVPIVDRSGAVVAALNASAHASRATLEDLRRRMLPQLQATAARINDDLRAVGRTAARAQ</sequence>
<dbReference type="SUPFAM" id="SSF46785">
    <property type="entry name" value="Winged helix' DNA-binding domain"/>
    <property type="match status" value="1"/>
</dbReference>
<dbReference type="InterPro" id="IPR014757">
    <property type="entry name" value="Tscrpt_reg_IclR_C"/>
</dbReference>
<dbReference type="PANTHER" id="PTHR30136">
    <property type="entry name" value="HELIX-TURN-HELIX TRANSCRIPTIONAL REGULATOR, ICLR FAMILY"/>
    <property type="match status" value="1"/>
</dbReference>
<feature type="domain" description="IclR-ED" evidence="5">
    <location>
        <begin position="71"/>
        <end position="255"/>
    </location>
</feature>
<protein>
    <submittedName>
        <fullName evidence="6">Helix-turn-helix domain-containing protein</fullName>
    </submittedName>
</protein>
<keyword evidence="3" id="KW-0804">Transcription</keyword>
<dbReference type="InterPro" id="IPR036388">
    <property type="entry name" value="WH-like_DNA-bd_sf"/>
</dbReference>
<keyword evidence="2" id="KW-0238">DNA-binding</keyword>
<organism evidence="6 7">
    <name type="scientific">Acidiferrimicrobium australe</name>
    <dbReference type="NCBI Taxonomy" id="2664430"/>
    <lineage>
        <taxon>Bacteria</taxon>
        <taxon>Bacillati</taxon>
        <taxon>Actinomycetota</taxon>
        <taxon>Acidimicrobiia</taxon>
        <taxon>Acidimicrobiales</taxon>
        <taxon>Acidimicrobiaceae</taxon>
        <taxon>Acidiferrimicrobium</taxon>
    </lineage>
</organism>
<dbReference type="Proteomes" id="UP000437736">
    <property type="component" value="Unassembled WGS sequence"/>
</dbReference>
<keyword evidence="1" id="KW-0805">Transcription regulation</keyword>
<dbReference type="PROSITE" id="PS51078">
    <property type="entry name" value="ICLR_ED"/>
    <property type="match status" value="1"/>
</dbReference>
<evidence type="ECO:0000256" key="3">
    <source>
        <dbReference type="ARBA" id="ARBA00023163"/>
    </source>
</evidence>
<evidence type="ECO:0000256" key="2">
    <source>
        <dbReference type="ARBA" id="ARBA00023125"/>
    </source>
</evidence>
<dbReference type="PANTHER" id="PTHR30136:SF34">
    <property type="entry name" value="TRANSCRIPTIONAL REGULATOR"/>
    <property type="match status" value="1"/>
</dbReference>
<dbReference type="EMBL" id="WJHE01000012">
    <property type="protein sequence ID" value="MST31163.1"/>
    <property type="molecule type" value="Genomic_DNA"/>
</dbReference>
<dbReference type="Gene3D" id="1.10.10.10">
    <property type="entry name" value="Winged helix-like DNA-binding domain superfamily/Winged helix DNA-binding domain"/>
    <property type="match status" value="1"/>
</dbReference>
<reference evidence="6 7" key="1">
    <citation type="submission" date="2019-11" db="EMBL/GenBank/DDBJ databases">
        <title>Acidiferrimicrobium australis gen. nov., sp. nov., an acidophilic and obligately heterotrophic, member of the Actinobacteria that catalyses dissimilatory oxido- reduction of iron isolated from metal-rich acidic water in Chile.</title>
        <authorList>
            <person name="Gonzalez D."/>
            <person name="Huber K."/>
            <person name="Hedrich S."/>
            <person name="Rojas-Villalobos C."/>
            <person name="Quatrini R."/>
            <person name="Dinamarca M.A."/>
            <person name="Schwarz A."/>
            <person name="Canales C."/>
            <person name="Nancucheo I."/>
        </authorList>
    </citation>
    <scope>NUCLEOTIDE SEQUENCE [LARGE SCALE GENOMIC DNA]</scope>
    <source>
        <strain evidence="6 7">USS-CCA1</strain>
    </source>
</reference>
<comment type="caution">
    <text evidence="6">The sequence shown here is derived from an EMBL/GenBank/DDBJ whole genome shotgun (WGS) entry which is preliminary data.</text>
</comment>